<evidence type="ECO:0000313" key="3">
    <source>
        <dbReference type="EMBL" id="RSH91468.1"/>
    </source>
</evidence>
<comment type="similarity">
    <text evidence="1">Belongs to the phosphatidylethanolamine-binding protein family.</text>
</comment>
<keyword evidence="4" id="KW-1185">Reference proteome</keyword>
<comment type="caution">
    <text evidence="3">The sequence shown here is derived from an EMBL/GenBank/DDBJ whole genome shotgun (WGS) entry which is preliminary data.</text>
</comment>
<dbReference type="PROSITE" id="PS01220">
    <property type="entry name" value="PBP"/>
    <property type="match status" value="1"/>
</dbReference>
<dbReference type="Gene3D" id="3.90.280.10">
    <property type="entry name" value="PEBP-like"/>
    <property type="match status" value="1"/>
</dbReference>
<dbReference type="Gene3D" id="1.20.58.1180">
    <property type="match status" value="1"/>
</dbReference>
<name>A0A427YK47_9TREE</name>
<dbReference type="CDD" id="cd00866">
    <property type="entry name" value="PEBP_euk"/>
    <property type="match status" value="1"/>
</dbReference>
<dbReference type="PANTHER" id="PTHR11362">
    <property type="entry name" value="PHOSPHATIDYLETHANOLAMINE-BINDING PROTEIN"/>
    <property type="match status" value="1"/>
</dbReference>
<evidence type="ECO:0000256" key="1">
    <source>
        <dbReference type="ARBA" id="ARBA00007091"/>
    </source>
</evidence>
<sequence>MKSQLSRNALAIARRHRAVPSLARAQSTTSDPSSSSWTPALPAGTSRAYDEALSYLTSYQSRSLARLESLRKLPSSPESSAEIDRLEVEAYVNDPATRRTFRETDGRGHMDKSVMRHLAEQRWKRQGGLDLLMQRVHQLNVVPDLLPDLPSACPLTLSTTSTSTSASAVEPGSIQSSSVLASPPRLTLQLFDHPSTSSPEGQFTLLVVDPDSPSPETQSFGQRVHYAKVDIPLSVLSGEIDLFDQSLGKEVLSWEPPAPAQGSGKHRYVFLVLRQTSSAPTREGFDLRSYLSSEGRSAADVVGITLVRSQWTKDDEQHISDTYRNFRGVEAPVYGKPPKEMKYGYPLSAKAVQAEEIRREAWDNAVAELESVVGEPRV</sequence>
<evidence type="ECO:0000313" key="4">
    <source>
        <dbReference type="Proteomes" id="UP000279259"/>
    </source>
</evidence>
<dbReference type="InterPro" id="IPR035810">
    <property type="entry name" value="PEBP_euk"/>
</dbReference>
<evidence type="ECO:0008006" key="5">
    <source>
        <dbReference type="Google" id="ProtNLM"/>
    </source>
</evidence>
<dbReference type="Proteomes" id="UP000279259">
    <property type="component" value="Unassembled WGS sequence"/>
</dbReference>
<dbReference type="InterPro" id="IPR001858">
    <property type="entry name" value="Phosphatidylethanolamine-bd_CS"/>
</dbReference>
<dbReference type="STRING" id="1890683.A0A427YK47"/>
<dbReference type="AlphaFoldDB" id="A0A427YK47"/>
<feature type="region of interest" description="Disordered" evidence="2">
    <location>
        <begin position="16"/>
        <end position="43"/>
    </location>
</feature>
<dbReference type="EMBL" id="RSCD01000008">
    <property type="protein sequence ID" value="RSH91468.1"/>
    <property type="molecule type" value="Genomic_DNA"/>
</dbReference>
<evidence type="ECO:0000256" key="2">
    <source>
        <dbReference type="SAM" id="MobiDB-lite"/>
    </source>
</evidence>
<dbReference type="OrthoDB" id="2153661at2759"/>
<accession>A0A427YK47</accession>
<dbReference type="Pfam" id="PF01161">
    <property type="entry name" value="PBP"/>
    <property type="match status" value="1"/>
</dbReference>
<dbReference type="InterPro" id="IPR036610">
    <property type="entry name" value="PEBP-like_sf"/>
</dbReference>
<gene>
    <name evidence="3" type="ORF">EHS25_009767</name>
</gene>
<dbReference type="InterPro" id="IPR008914">
    <property type="entry name" value="PEBP"/>
</dbReference>
<proteinExistence type="inferred from homology"/>
<feature type="compositionally biased region" description="Low complexity" evidence="2">
    <location>
        <begin position="27"/>
        <end position="39"/>
    </location>
</feature>
<dbReference type="SUPFAM" id="SSF49777">
    <property type="entry name" value="PEBP-like"/>
    <property type="match status" value="1"/>
</dbReference>
<reference evidence="3 4" key="1">
    <citation type="submission" date="2018-11" db="EMBL/GenBank/DDBJ databases">
        <title>Genome sequence of Saitozyma podzolica DSM 27192.</title>
        <authorList>
            <person name="Aliyu H."/>
            <person name="Gorte O."/>
            <person name="Ochsenreither K."/>
        </authorList>
    </citation>
    <scope>NUCLEOTIDE SEQUENCE [LARGE SCALE GENOMIC DNA]</scope>
    <source>
        <strain evidence="3 4">DSM 27192</strain>
    </source>
</reference>
<protein>
    <recommendedName>
        <fullName evidence="5">PEBP-like protein</fullName>
    </recommendedName>
</protein>
<organism evidence="3 4">
    <name type="scientific">Saitozyma podzolica</name>
    <dbReference type="NCBI Taxonomy" id="1890683"/>
    <lineage>
        <taxon>Eukaryota</taxon>
        <taxon>Fungi</taxon>
        <taxon>Dikarya</taxon>
        <taxon>Basidiomycota</taxon>
        <taxon>Agaricomycotina</taxon>
        <taxon>Tremellomycetes</taxon>
        <taxon>Tremellales</taxon>
        <taxon>Trimorphomycetaceae</taxon>
        <taxon>Saitozyma</taxon>
    </lineage>
</organism>
<dbReference type="PANTHER" id="PTHR11362:SF82">
    <property type="entry name" value="PHOSPHATIDYLETHANOLAMINE-BINDING PROTEIN 4"/>
    <property type="match status" value="1"/>
</dbReference>